<dbReference type="EMBL" id="SDRB02004400">
    <property type="protein sequence ID" value="THG15880.1"/>
    <property type="molecule type" value="Genomic_DNA"/>
</dbReference>
<dbReference type="AlphaFoldDB" id="A0A4S4EHC8"/>
<name>A0A4S4EHC8_CAMSN</name>
<dbReference type="Pfam" id="PF06749">
    <property type="entry name" value="DUF1218"/>
    <property type="match status" value="1"/>
</dbReference>
<keyword evidence="3" id="KW-0732">Signal</keyword>
<comment type="similarity">
    <text evidence="6">Belongs to the DESIGUAL family.</text>
</comment>
<dbReference type="Proteomes" id="UP000306102">
    <property type="component" value="Unassembled WGS sequence"/>
</dbReference>
<evidence type="ECO:0000256" key="7">
    <source>
        <dbReference type="SAM" id="Phobius"/>
    </source>
</evidence>
<dbReference type="GO" id="GO:0012505">
    <property type="term" value="C:endomembrane system"/>
    <property type="evidence" value="ECO:0007669"/>
    <property type="project" value="UniProtKB-SubCell"/>
</dbReference>
<feature type="transmembrane region" description="Helical" evidence="7">
    <location>
        <begin position="164"/>
        <end position="185"/>
    </location>
</feature>
<keyword evidence="4 7" id="KW-1133">Transmembrane helix</keyword>
<evidence type="ECO:0000313" key="9">
    <source>
        <dbReference type="Proteomes" id="UP000306102"/>
    </source>
</evidence>
<evidence type="ECO:0000256" key="4">
    <source>
        <dbReference type="ARBA" id="ARBA00022989"/>
    </source>
</evidence>
<gene>
    <name evidence="8" type="ORF">TEA_022366</name>
</gene>
<evidence type="ECO:0000256" key="6">
    <source>
        <dbReference type="ARBA" id="ARBA00029467"/>
    </source>
</evidence>
<evidence type="ECO:0000256" key="2">
    <source>
        <dbReference type="ARBA" id="ARBA00022692"/>
    </source>
</evidence>
<evidence type="ECO:0000256" key="1">
    <source>
        <dbReference type="ARBA" id="ARBA00004127"/>
    </source>
</evidence>
<proteinExistence type="inferred from homology"/>
<protein>
    <submittedName>
        <fullName evidence="8">Uncharacterized protein</fullName>
    </submittedName>
</protein>
<comment type="subcellular location">
    <subcellularLocation>
        <location evidence="1">Endomembrane system</location>
        <topology evidence="1">Multi-pass membrane protein</topology>
    </subcellularLocation>
</comment>
<keyword evidence="5 7" id="KW-0472">Membrane</keyword>
<feature type="transmembrane region" description="Helical" evidence="7">
    <location>
        <begin position="23"/>
        <end position="46"/>
    </location>
</feature>
<organism evidence="8 9">
    <name type="scientific">Camellia sinensis var. sinensis</name>
    <name type="common">China tea</name>
    <dbReference type="NCBI Taxonomy" id="542762"/>
    <lineage>
        <taxon>Eukaryota</taxon>
        <taxon>Viridiplantae</taxon>
        <taxon>Streptophyta</taxon>
        <taxon>Embryophyta</taxon>
        <taxon>Tracheophyta</taxon>
        <taxon>Spermatophyta</taxon>
        <taxon>Magnoliopsida</taxon>
        <taxon>eudicotyledons</taxon>
        <taxon>Gunneridae</taxon>
        <taxon>Pentapetalae</taxon>
        <taxon>asterids</taxon>
        <taxon>Ericales</taxon>
        <taxon>Theaceae</taxon>
        <taxon>Camellia</taxon>
    </lineage>
</organism>
<comment type="caution">
    <text evidence="8">The sequence shown here is derived from an EMBL/GenBank/DDBJ whole genome shotgun (WGS) entry which is preliminary data.</text>
</comment>
<feature type="transmembrane region" description="Helical" evidence="7">
    <location>
        <begin position="67"/>
        <end position="90"/>
    </location>
</feature>
<keyword evidence="9" id="KW-1185">Reference proteome</keyword>
<evidence type="ECO:0000256" key="3">
    <source>
        <dbReference type="ARBA" id="ARBA00022729"/>
    </source>
</evidence>
<keyword evidence="2 7" id="KW-0812">Transmembrane</keyword>
<dbReference type="PANTHER" id="PTHR31769">
    <property type="entry name" value="OS07G0462200 PROTEIN-RELATED"/>
    <property type="match status" value="1"/>
</dbReference>
<accession>A0A4S4EHC8</accession>
<reference evidence="8 9" key="1">
    <citation type="journal article" date="2018" name="Proc. Natl. Acad. Sci. U.S.A.">
        <title>Draft genome sequence of Camellia sinensis var. sinensis provides insights into the evolution of the tea genome and tea quality.</title>
        <authorList>
            <person name="Wei C."/>
            <person name="Yang H."/>
            <person name="Wang S."/>
            <person name="Zhao J."/>
            <person name="Liu C."/>
            <person name="Gao L."/>
            <person name="Xia E."/>
            <person name="Lu Y."/>
            <person name="Tai Y."/>
            <person name="She G."/>
            <person name="Sun J."/>
            <person name="Cao H."/>
            <person name="Tong W."/>
            <person name="Gao Q."/>
            <person name="Li Y."/>
            <person name="Deng W."/>
            <person name="Jiang X."/>
            <person name="Wang W."/>
            <person name="Chen Q."/>
            <person name="Zhang S."/>
            <person name="Li H."/>
            <person name="Wu J."/>
            <person name="Wang P."/>
            <person name="Li P."/>
            <person name="Shi C."/>
            <person name="Zheng F."/>
            <person name="Jian J."/>
            <person name="Huang B."/>
            <person name="Shan D."/>
            <person name="Shi M."/>
            <person name="Fang C."/>
            <person name="Yue Y."/>
            <person name="Li F."/>
            <person name="Li D."/>
            <person name="Wei S."/>
            <person name="Han B."/>
            <person name="Jiang C."/>
            <person name="Yin Y."/>
            <person name="Xia T."/>
            <person name="Zhang Z."/>
            <person name="Bennetzen J.L."/>
            <person name="Zhao S."/>
            <person name="Wan X."/>
        </authorList>
    </citation>
    <scope>NUCLEOTIDE SEQUENCE [LARGE SCALE GENOMIC DNA]</scope>
    <source>
        <strain evidence="9">cv. Shuchazao</strain>
        <tissue evidence="8">Leaf</tissue>
    </source>
</reference>
<dbReference type="InterPro" id="IPR052222">
    <property type="entry name" value="DESIGUAL"/>
</dbReference>
<dbReference type="InterPro" id="IPR009606">
    <property type="entry name" value="DEAL/Modifying_wall_lignin1/2"/>
</dbReference>
<sequence length="258" mass="27822">MAVTHADLAPGRRSTELGSKTGAFVIVLSILFGLSCFIFCLIAEATRSEVAWEGKGHECTYSGSGKTPLLCAAGAFLGLAIGMVVAHAYMMVAVSQSPPPALVTWDPDSGPGKSLTWQAGFFFITTWIFFAVGEIMLLIGLSVESGHLKDWSTPRTGCLTVMEGLFSTAGVFGLITVFLVAGLYITALRAQWLLEEQETVRREVLEAAVLHSSPPRSPPPPRRITAVPNENPIIVREIQNQQTLSEYLSVFNKHSGLV</sequence>
<evidence type="ECO:0000256" key="5">
    <source>
        <dbReference type="ARBA" id="ARBA00023136"/>
    </source>
</evidence>
<evidence type="ECO:0000313" key="8">
    <source>
        <dbReference type="EMBL" id="THG15880.1"/>
    </source>
</evidence>
<feature type="transmembrane region" description="Helical" evidence="7">
    <location>
        <begin position="121"/>
        <end position="143"/>
    </location>
</feature>